<dbReference type="Pfam" id="PF00534">
    <property type="entry name" value="Glycos_transf_1"/>
    <property type="match status" value="1"/>
</dbReference>
<dbReference type="PANTHER" id="PTHR45947:SF3">
    <property type="entry name" value="SULFOQUINOVOSYL TRANSFERASE SQD2"/>
    <property type="match status" value="1"/>
</dbReference>
<dbReference type="InterPro" id="IPR028098">
    <property type="entry name" value="Glyco_trans_4-like_N"/>
</dbReference>
<accession>A0A2H0W454</accession>
<dbReference type="Pfam" id="PF13439">
    <property type="entry name" value="Glyco_transf_4"/>
    <property type="match status" value="1"/>
</dbReference>
<dbReference type="GO" id="GO:0016757">
    <property type="term" value="F:glycosyltransferase activity"/>
    <property type="evidence" value="ECO:0007669"/>
    <property type="project" value="InterPro"/>
</dbReference>
<reference evidence="4" key="1">
    <citation type="submission" date="2017-09" db="EMBL/GenBank/DDBJ databases">
        <title>Depth-based differentiation of microbial function through sediment-hosted aquifers and enrichment of novel symbionts in the deep terrestrial subsurface.</title>
        <authorList>
            <person name="Probst A.J."/>
            <person name="Ladd B."/>
            <person name="Jarett J.K."/>
            <person name="Geller-Mcgrath D.E."/>
            <person name="Sieber C.M.K."/>
            <person name="Emerson J.B."/>
            <person name="Anantharaman K."/>
            <person name="Thomas B.C."/>
            <person name="Malmstrom R."/>
            <person name="Stieglmeier M."/>
            <person name="Klingl A."/>
            <person name="Woyke T."/>
            <person name="Ryan C.M."/>
            <person name="Banfield J.F."/>
        </authorList>
    </citation>
    <scope>NUCLEOTIDE SEQUENCE [LARGE SCALE GENOMIC DNA]</scope>
</reference>
<evidence type="ECO:0000259" key="2">
    <source>
        <dbReference type="Pfam" id="PF13439"/>
    </source>
</evidence>
<evidence type="ECO:0000313" key="4">
    <source>
        <dbReference type="Proteomes" id="UP000229056"/>
    </source>
</evidence>
<feature type="domain" description="Glycosyl transferase family 1" evidence="1">
    <location>
        <begin position="196"/>
        <end position="337"/>
    </location>
</feature>
<dbReference type="InterPro" id="IPR001296">
    <property type="entry name" value="Glyco_trans_1"/>
</dbReference>
<evidence type="ECO:0000259" key="1">
    <source>
        <dbReference type="Pfam" id="PF00534"/>
    </source>
</evidence>
<organism evidence="3 4">
    <name type="scientific">Candidatus Buchananbacteria bacterium CG10_big_fil_rev_8_21_14_0_10_33_19</name>
    <dbReference type="NCBI Taxonomy" id="1974525"/>
    <lineage>
        <taxon>Bacteria</taxon>
        <taxon>Candidatus Buchananiibacteriota</taxon>
    </lineage>
</organism>
<dbReference type="SUPFAM" id="SSF53756">
    <property type="entry name" value="UDP-Glycosyltransferase/glycogen phosphorylase"/>
    <property type="match status" value="1"/>
</dbReference>
<sequence length="373" mass="42788">MIMNIFFLVRTLDLKKGGGSHFNAVAQIRLFRSLGHSVEVHTFREDINNPPEDISIIKHSCGNLGFLMDKKEVEEILKSHEAKFDIFFLYGVDFLYGGGLYRKNGGTKPVAVYLDTYLASMSVLTEHPPFYRLKRKIWDMFFGLTLAQHVDKYFSVSPYIKKRYIDLGFPKDQFDIFPNFFSLPKKRKNLLSSRVSKVKMLYVGRLTFDKGIDMLLHALYGLKNYSWELHIVGDGPLKEWSTEFVKKNKLCNRVFFTGWVDQKCLPEIYTKANLFVHPARWPEPFGRTVVEALLHNVPVIVPEEGGSAWIAGPAGLTFKNGDIDDLTRILENSFRNPAQLAEYALLSLDTVVRFSEVDVSENIKISLENLRSL</sequence>
<feature type="domain" description="Glycosyltransferase subfamily 4-like N-terminal" evidence="2">
    <location>
        <begin position="28"/>
        <end position="180"/>
    </location>
</feature>
<proteinExistence type="predicted"/>
<comment type="caution">
    <text evidence="3">The sequence shown here is derived from an EMBL/GenBank/DDBJ whole genome shotgun (WGS) entry which is preliminary data.</text>
</comment>
<dbReference type="Gene3D" id="3.40.50.2000">
    <property type="entry name" value="Glycogen Phosphorylase B"/>
    <property type="match status" value="2"/>
</dbReference>
<dbReference type="PANTHER" id="PTHR45947">
    <property type="entry name" value="SULFOQUINOVOSYL TRANSFERASE SQD2"/>
    <property type="match status" value="1"/>
</dbReference>
<name>A0A2H0W454_9BACT</name>
<dbReference type="InterPro" id="IPR050194">
    <property type="entry name" value="Glycosyltransferase_grp1"/>
</dbReference>
<protein>
    <submittedName>
        <fullName evidence="3">Uncharacterized protein</fullName>
    </submittedName>
</protein>
<dbReference type="AlphaFoldDB" id="A0A2H0W454"/>
<gene>
    <name evidence="3" type="ORF">COT80_02610</name>
</gene>
<dbReference type="Proteomes" id="UP000229056">
    <property type="component" value="Unassembled WGS sequence"/>
</dbReference>
<dbReference type="CDD" id="cd03801">
    <property type="entry name" value="GT4_PimA-like"/>
    <property type="match status" value="1"/>
</dbReference>
<evidence type="ECO:0000313" key="3">
    <source>
        <dbReference type="EMBL" id="PIS06084.1"/>
    </source>
</evidence>
<dbReference type="EMBL" id="PEZY01000011">
    <property type="protein sequence ID" value="PIS06084.1"/>
    <property type="molecule type" value="Genomic_DNA"/>
</dbReference>